<keyword evidence="9" id="KW-1185">Reference proteome</keyword>
<dbReference type="Pfam" id="PF10609">
    <property type="entry name" value="ParA"/>
    <property type="match status" value="1"/>
</dbReference>
<keyword evidence="3" id="KW-0547">Nucleotide-binding</keyword>
<sequence>MEEAAEDGGNLAGVQHIIVVLSGKGGVGKSTISTELALALHHTGKKVGILDVDLCGPSIPRMLNVQDRDVHQCNGGWVPVFVGQDKSIAVMSIGFLLEKPDDAVIWRGPKKNGCFRGGREARADLLQEDRLTGPWDRGEHERLRLPTLFGMHQCLFQRRWTGAGQACRGPIPRVRAPGPPAQPELGTRQRLPPGISQEPGVPCARRHRPADLGWGVRLQLLNRKHRLESTGTQHLPRCTKRSERSCPGNGAAFEKAQQGRGRLFGKRRTQRDWIWAEHSALSAAAFAFRMSDCSVCFGVVHPLVGLFVFSPLFSFSKARISTRWCFCSLAQAGQMRSLHTPKEQRSTSRTLAL</sequence>
<evidence type="ECO:0000256" key="4">
    <source>
        <dbReference type="ARBA" id="ARBA00022840"/>
    </source>
</evidence>
<dbReference type="GO" id="GO:0140663">
    <property type="term" value="F:ATP-dependent FeS chaperone activity"/>
    <property type="evidence" value="ECO:0007669"/>
    <property type="project" value="InterPro"/>
</dbReference>
<dbReference type="GO" id="GO:0005829">
    <property type="term" value="C:cytosol"/>
    <property type="evidence" value="ECO:0007669"/>
    <property type="project" value="TreeGrafter"/>
</dbReference>
<evidence type="ECO:0000256" key="6">
    <source>
        <dbReference type="ARBA" id="ARBA00023014"/>
    </source>
</evidence>
<keyword evidence="1" id="KW-0004">4Fe-4S</keyword>
<evidence type="ECO:0000256" key="2">
    <source>
        <dbReference type="ARBA" id="ARBA00022723"/>
    </source>
</evidence>
<reference evidence="8" key="3">
    <citation type="submission" date="2025-09" db="UniProtKB">
        <authorList>
            <consortium name="Ensembl"/>
        </authorList>
    </citation>
    <scope>IDENTIFICATION</scope>
</reference>
<feature type="region of interest" description="Disordered" evidence="7">
    <location>
        <begin position="231"/>
        <end position="252"/>
    </location>
</feature>
<dbReference type="AlphaFoldDB" id="A0A670I8T9"/>
<keyword evidence="6" id="KW-0411">Iron-sulfur</keyword>
<dbReference type="GO" id="GO:0051539">
    <property type="term" value="F:4 iron, 4 sulfur cluster binding"/>
    <property type="evidence" value="ECO:0007669"/>
    <property type="project" value="UniProtKB-KW"/>
</dbReference>
<dbReference type="InterPro" id="IPR033756">
    <property type="entry name" value="YlxH/NBP35"/>
</dbReference>
<evidence type="ECO:0000256" key="5">
    <source>
        <dbReference type="ARBA" id="ARBA00023004"/>
    </source>
</evidence>
<reference evidence="8 9" key="1">
    <citation type="journal article" date="2019" name="Proc. Natl. Acad. Sci. U.S.A.">
        <title>Regulatory changes in pterin and carotenoid genes underlie balanced color polymorphisms in the wall lizard.</title>
        <authorList>
            <person name="Andrade P."/>
            <person name="Pinho C."/>
            <person name="Perez I de Lanuza G."/>
            <person name="Afonso S."/>
            <person name="Brejcha J."/>
            <person name="Rubin C.J."/>
            <person name="Wallerman O."/>
            <person name="Pereira P."/>
            <person name="Sabatino S.J."/>
            <person name="Bellati A."/>
            <person name="Pellitteri-Rosa D."/>
            <person name="Bosakova Z."/>
            <person name="Bunikis I."/>
            <person name="Carretero M.A."/>
            <person name="Feiner N."/>
            <person name="Marsik P."/>
            <person name="Pauperio F."/>
            <person name="Salvi D."/>
            <person name="Soler L."/>
            <person name="While G.M."/>
            <person name="Uller T."/>
            <person name="Font E."/>
            <person name="Andersson L."/>
            <person name="Carneiro M."/>
        </authorList>
    </citation>
    <scope>NUCLEOTIDE SEQUENCE</scope>
</reference>
<dbReference type="GO" id="GO:0005524">
    <property type="term" value="F:ATP binding"/>
    <property type="evidence" value="ECO:0007669"/>
    <property type="project" value="UniProtKB-KW"/>
</dbReference>
<dbReference type="PANTHER" id="PTHR23264:SF19">
    <property type="entry name" value="CYTOSOLIC FE-S CLUSTER ASSEMBLY FACTOR NUBP2"/>
    <property type="match status" value="1"/>
</dbReference>
<dbReference type="GeneTree" id="ENSGT00950000183193"/>
<keyword evidence="4" id="KW-0067">ATP-binding</keyword>
<evidence type="ECO:0000256" key="7">
    <source>
        <dbReference type="SAM" id="MobiDB-lite"/>
    </source>
</evidence>
<keyword evidence="2" id="KW-0479">Metal-binding</keyword>
<reference evidence="8" key="2">
    <citation type="submission" date="2025-08" db="UniProtKB">
        <authorList>
            <consortium name="Ensembl"/>
        </authorList>
    </citation>
    <scope>IDENTIFICATION</scope>
</reference>
<dbReference type="SUPFAM" id="SSF52540">
    <property type="entry name" value="P-loop containing nucleoside triphosphate hydrolases"/>
    <property type="match status" value="1"/>
</dbReference>
<accession>A0A670I8T9</accession>
<dbReference type="PANTHER" id="PTHR23264">
    <property type="entry name" value="NUCLEOTIDE-BINDING PROTEIN NBP35 YEAST -RELATED"/>
    <property type="match status" value="1"/>
</dbReference>
<evidence type="ECO:0000256" key="1">
    <source>
        <dbReference type="ARBA" id="ARBA00022485"/>
    </source>
</evidence>
<dbReference type="InterPro" id="IPR027417">
    <property type="entry name" value="P-loop_NTPase"/>
</dbReference>
<dbReference type="GO" id="GO:0016226">
    <property type="term" value="P:iron-sulfur cluster assembly"/>
    <property type="evidence" value="ECO:0007669"/>
    <property type="project" value="InterPro"/>
</dbReference>
<protein>
    <submittedName>
        <fullName evidence="8">Cytosolic Fe-S cluster assembly factor NUBP2-like</fullName>
    </submittedName>
</protein>
<organism evidence="8 9">
    <name type="scientific">Podarcis muralis</name>
    <name type="common">Wall lizard</name>
    <name type="synonym">Lacerta muralis</name>
    <dbReference type="NCBI Taxonomy" id="64176"/>
    <lineage>
        <taxon>Eukaryota</taxon>
        <taxon>Metazoa</taxon>
        <taxon>Chordata</taxon>
        <taxon>Craniata</taxon>
        <taxon>Vertebrata</taxon>
        <taxon>Euteleostomi</taxon>
        <taxon>Lepidosauria</taxon>
        <taxon>Squamata</taxon>
        <taxon>Bifurcata</taxon>
        <taxon>Unidentata</taxon>
        <taxon>Episquamata</taxon>
        <taxon>Laterata</taxon>
        <taxon>Lacertibaenia</taxon>
        <taxon>Lacertidae</taxon>
        <taxon>Podarcis</taxon>
    </lineage>
</organism>
<keyword evidence="5" id="KW-0408">Iron</keyword>
<feature type="region of interest" description="Disordered" evidence="7">
    <location>
        <begin position="172"/>
        <end position="203"/>
    </location>
</feature>
<dbReference type="Ensembl" id="ENSPMRT00000008667.1">
    <property type="protein sequence ID" value="ENSPMRP00000008107.1"/>
    <property type="gene ID" value="ENSPMRG00000005491.1"/>
</dbReference>
<evidence type="ECO:0000256" key="3">
    <source>
        <dbReference type="ARBA" id="ARBA00022741"/>
    </source>
</evidence>
<dbReference type="InterPro" id="IPR019591">
    <property type="entry name" value="Mrp/NBP35_ATP-bd"/>
</dbReference>
<evidence type="ECO:0000313" key="9">
    <source>
        <dbReference type="Proteomes" id="UP000472272"/>
    </source>
</evidence>
<dbReference type="Gene3D" id="3.40.50.300">
    <property type="entry name" value="P-loop containing nucleotide triphosphate hydrolases"/>
    <property type="match status" value="1"/>
</dbReference>
<gene>
    <name evidence="8" type="primary">LOC114600661</name>
</gene>
<dbReference type="Proteomes" id="UP000472272">
    <property type="component" value="Chromosome 7"/>
</dbReference>
<evidence type="ECO:0000313" key="8">
    <source>
        <dbReference type="Ensembl" id="ENSPMRP00000008107.1"/>
    </source>
</evidence>
<proteinExistence type="predicted"/>
<dbReference type="GO" id="GO:0046872">
    <property type="term" value="F:metal ion binding"/>
    <property type="evidence" value="ECO:0007669"/>
    <property type="project" value="UniProtKB-KW"/>
</dbReference>
<name>A0A670I8T9_PODMU</name>